<comment type="caution">
    <text evidence="2">The sequence shown here is derived from an EMBL/GenBank/DDBJ whole genome shotgun (WGS) entry which is preliminary data.</text>
</comment>
<dbReference type="Proteomes" id="UP001501447">
    <property type="component" value="Unassembled WGS sequence"/>
</dbReference>
<feature type="transmembrane region" description="Helical" evidence="1">
    <location>
        <begin position="29"/>
        <end position="50"/>
    </location>
</feature>
<organism evidence="2 3">
    <name type="scientific">Streptomyces axinellae</name>
    <dbReference type="NCBI Taxonomy" id="552788"/>
    <lineage>
        <taxon>Bacteria</taxon>
        <taxon>Bacillati</taxon>
        <taxon>Actinomycetota</taxon>
        <taxon>Actinomycetes</taxon>
        <taxon>Kitasatosporales</taxon>
        <taxon>Streptomycetaceae</taxon>
        <taxon>Streptomyces</taxon>
    </lineage>
</organism>
<evidence type="ECO:0000313" key="3">
    <source>
        <dbReference type="Proteomes" id="UP001501447"/>
    </source>
</evidence>
<gene>
    <name evidence="2" type="ORF">GCM10009863_41420</name>
</gene>
<evidence type="ECO:0000256" key="1">
    <source>
        <dbReference type="SAM" id="Phobius"/>
    </source>
</evidence>
<keyword evidence="1" id="KW-0472">Membrane</keyword>
<keyword evidence="1" id="KW-0812">Transmembrane</keyword>
<accession>A0ABP6CM94</accession>
<name>A0ABP6CM94_9ACTN</name>
<proteinExistence type="predicted"/>
<keyword evidence="1" id="KW-1133">Transmembrane helix</keyword>
<evidence type="ECO:0000313" key="2">
    <source>
        <dbReference type="EMBL" id="GAA2622927.1"/>
    </source>
</evidence>
<keyword evidence="3" id="KW-1185">Reference proteome</keyword>
<reference evidence="3" key="1">
    <citation type="journal article" date="2019" name="Int. J. Syst. Evol. Microbiol.">
        <title>The Global Catalogue of Microorganisms (GCM) 10K type strain sequencing project: providing services to taxonomists for standard genome sequencing and annotation.</title>
        <authorList>
            <consortium name="The Broad Institute Genomics Platform"/>
            <consortium name="The Broad Institute Genome Sequencing Center for Infectious Disease"/>
            <person name="Wu L."/>
            <person name="Ma J."/>
        </authorList>
    </citation>
    <scope>NUCLEOTIDE SEQUENCE [LARGE SCALE GENOMIC DNA]</scope>
    <source>
        <strain evidence="3">JCM 16373</strain>
    </source>
</reference>
<sequence>MPVSVNLPLVVVLGLLVWGAVKFLGVRLWLVVVIALFGFYLADTFLAPAIDNGTRTGVETVNGDHD</sequence>
<dbReference type="EMBL" id="BAAARJ010000013">
    <property type="protein sequence ID" value="GAA2622927.1"/>
    <property type="molecule type" value="Genomic_DNA"/>
</dbReference>
<protein>
    <submittedName>
        <fullName evidence="2">Uncharacterized protein</fullName>
    </submittedName>
</protein>